<gene>
    <name evidence="8" type="ORF">SAMN04490178_109138</name>
</gene>
<keyword evidence="9" id="KW-1185">Reference proteome</keyword>
<feature type="domain" description="Solute-binding protein family 3/N-terminal" evidence="6">
    <location>
        <begin position="47"/>
        <end position="266"/>
    </location>
</feature>
<dbReference type="InterPro" id="IPR001638">
    <property type="entry name" value="Solute-binding_3/MltF_N"/>
</dbReference>
<comment type="subcellular location">
    <subcellularLocation>
        <location evidence="1">Cell envelope</location>
    </subcellularLocation>
</comment>
<evidence type="ECO:0000313" key="8">
    <source>
        <dbReference type="EMBL" id="SEP07082.1"/>
    </source>
</evidence>
<evidence type="ECO:0000256" key="1">
    <source>
        <dbReference type="ARBA" id="ARBA00004196"/>
    </source>
</evidence>
<feature type="chain" id="PRO_5011520082" evidence="5">
    <location>
        <begin position="21"/>
        <end position="269"/>
    </location>
</feature>
<dbReference type="PANTHER" id="PTHR35936:SF19">
    <property type="entry name" value="AMINO-ACID-BINDING PROTEIN YXEM-RELATED"/>
    <property type="match status" value="1"/>
</dbReference>
<proteinExistence type="inferred from homology"/>
<feature type="signal peptide" evidence="5">
    <location>
        <begin position="1"/>
        <end position="20"/>
    </location>
</feature>
<evidence type="ECO:0000259" key="6">
    <source>
        <dbReference type="SMART" id="SM00062"/>
    </source>
</evidence>
<dbReference type="CDD" id="cd13626">
    <property type="entry name" value="PBP2_Cystine_like"/>
    <property type="match status" value="1"/>
</dbReference>
<sequence length="269" mass="29627">MKKIGLILLFIVSLFTAIFAAGCGSQTTKVEEPKQQTLLETIKQRGTIKVGTEGTYPPFTFKDEKGELQGFDVEIINEVAKRIGVKAEFVPTEWKAMFAGLDSERFDVIANQVSINQERTAKYDFSSPYTVSGAQVVVNKETADIKGLEDLKGRKVGVTQGSNWDGIAKKAGAEVQYYKGANEIFADLAAKRIEATVNDRLFISEYLLKNPNQQIKVVGPTFDSAQMALAFRKGSPELVEAVNKALADIHADGTYLKISQKWFGEDVSK</sequence>
<reference evidence="8 9" key="1">
    <citation type="submission" date="2016-10" db="EMBL/GenBank/DDBJ databases">
        <authorList>
            <person name="de Groot N.N."/>
        </authorList>
    </citation>
    <scope>NUCLEOTIDE SEQUENCE [LARGE SCALE GENOMIC DNA]</scope>
    <source>
        <strain evidence="8 9">DSM 13305</strain>
    </source>
</reference>
<evidence type="ECO:0000256" key="4">
    <source>
        <dbReference type="RuleBase" id="RU003744"/>
    </source>
</evidence>
<dbReference type="AlphaFoldDB" id="A0A1H8UV45"/>
<dbReference type="SMART" id="SM00079">
    <property type="entry name" value="PBPe"/>
    <property type="match status" value="1"/>
</dbReference>
<dbReference type="STRING" id="112903.SAMN04490178_109138"/>
<comment type="similarity">
    <text evidence="2 4">Belongs to the bacterial solute-binding protein 3 family.</text>
</comment>
<evidence type="ECO:0000259" key="7">
    <source>
        <dbReference type="SMART" id="SM00079"/>
    </source>
</evidence>
<protein>
    <submittedName>
        <fullName evidence="8">Cystine transport system substrate-binding protein</fullName>
    </submittedName>
</protein>
<name>A0A1H8UV45_9FIRM</name>
<dbReference type="EMBL" id="FODY01000009">
    <property type="protein sequence ID" value="SEP07082.1"/>
    <property type="molecule type" value="Genomic_DNA"/>
</dbReference>
<dbReference type="OrthoDB" id="8613538at2"/>
<accession>A0A1H8UV45</accession>
<dbReference type="RefSeq" id="WP_091746353.1">
    <property type="nucleotide sequence ID" value="NZ_FODY01000009.1"/>
</dbReference>
<dbReference type="PROSITE" id="PS51257">
    <property type="entry name" value="PROKAR_LIPOPROTEIN"/>
    <property type="match status" value="1"/>
</dbReference>
<dbReference type="InterPro" id="IPR001320">
    <property type="entry name" value="Iontro_rcpt_C"/>
</dbReference>
<evidence type="ECO:0000313" key="9">
    <source>
        <dbReference type="Proteomes" id="UP000198847"/>
    </source>
</evidence>
<dbReference type="PROSITE" id="PS01039">
    <property type="entry name" value="SBP_BACTERIAL_3"/>
    <property type="match status" value="1"/>
</dbReference>
<evidence type="ECO:0000256" key="2">
    <source>
        <dbReference type="ARBA" id="ARBA00010333"/>
    </source>
</evidence>
<dbReference type="Pfam" id="PF00497">
    <property type="entry name" value="SBP_bac_3"/>
    <property type="match status" value="1"/>
</dbReference>
<keyword evidence="3 5" id="KW-0732">Signal</keyword>
<organism evidence="8 9">
    <name type="scientific">Propionispora vibrioides</name>
    <dbReference type="NCBI Taxonomy" id="112903"/>
    <lineage>
        <taxon>Bacteria</taxon>
        <taxon>Bacillati</taxon>
        <taxon>Bacillota</taxon>
        <taxon>Negativicutes</taxon>
        <taxon>Selenomonadales</taxon>
        <taxon>Sporomusaceae</taxon>
        <taxon>Propionispora</taxon>
    </lineage>
</organism>
<dbReference type="GO" id="GO:0015276">
    <property type="term" value="F:ligand-gated monoatomic ion channel activity"/>
    <property type="evidence" value="ECO:0007669"/>
    <property type="project" value="InterPro"/>
</dbReference>
<dbReference type="Gene3D" id="3.40.190.10">
    <property type="entry name" value="Periplasmic binding protein-like II"/>
    <property type="match status" value="2"/>
</dbReference>
<dbReference type="Proteomes" id="UP000198847">
    <property type="component" value="Unassembled WGS sequence"/>
</dbReference>
<evidence type="ECO:0000256" key="5">
    <source>
        <dbReference type="SAM" id="SignalP"/>
    </source>
</evidence>
<dbReference type="SUPFAM" id="SSF53850">
    <property type="entry name" value="Periplasmic binding protein-like II"/>
    <property type="match status" value="1"/>
</dbReference>
<dbReference type="SMART" id="SM00062">
    <property type="entry name" value="PBPb"/>
    <property type="match status" value="1"/>
</dbReference>
<evidence type="ECO:0000256" key="3">
    <source>
        <dbReference type="ARBA" id="ARBA00022729"/>
    </source>
</evidence>
<dbReference type="InterPro" id="IPR018313">
    <property type="entry name" value="SBP_3_CS"/>
</dbReference>
<feature type="domain" description="Ionotropic glutamate receptor C-terminal" evidence="7">
    <location>
        <begin position="47"/>
        <end position="265"/>
    </location>
</feature>
<dbReference type="PANTHER" id="PTHR35936">
    <property type="entry name" value="MEMBRANE-BOUND LYTIC MUREIN TRANSGLYCOSYLASE F"/>
    <property type="match status" value="1"/>
</dbReference>
<dbReference type="GO" id="GO:0030313">
    <property type="term" value="C:cell envelope"/>
    <property type="evidence" value="ECO:0007669"/>
    <property type="project" value="UniProtKB-SubCell"/>
</dbReference>
<dbReference type="GO" id="GO:0016020">
    <property type="term" value="C:membrane"/>
    <property type="evidence" value="ECO:0007669"/>
    <property type="project" value="InterPro"/>
</dbReference>